<keyword evidence="3" id="KW-0808">Transferase</keyword>
<dbReference type="PANTHER" id="PTHR12526">
    <property type="entry name" value="GLYCOSYLTRANSFERASE"/>
    <property type="match status" value="1"/>
</dbReference>
<gene>
    <name evidence="3" type="ORF">GGE31_002756</name>
    <name evidence="2" type="ORF">GGE33_003297</name>
    <name evidence="4" type="ORF">GGE35_002696</name>
</gene>
<evidence type="ECO:0000313" key="6">
    <source>
        <dbReference type="Proteomes" id="UP000524535"/>
    </source>
</evidence>
<evidence type="ECO:0000313" key="7">
    <source>
        <dbReference type="Proteomes" id="UP000576087"/>
    </source>
</evidence>
<keyword evidence="6" id="KW-1185">Reference proteome</keyword>
<organism evidence="3 6">
    <name type="scientific">Aliirhizobium cellulosilyticum</name>
    <dbReference type="NCBI Taxonomy" id="393664"/>
    <lineage>
        <taxon>Bacteria</taxon>
        <taxon>Pseudomonadati</taxon>
        <taxon>Pseudomonadota</taxon>
        <taxon>Alphaproteobacteria</taxon>
        <taxon>Hyphomicrobiales</taxon>
        <taxon>Rhizobiaceae</taxon>
        <taxon>Aliirhizobium</taxon>
    </lineage>
</organism>
<evidence type="ECO:0000259" key="1">
    <source>
        <dbReference type="Pfam" id="PF00534"/>
    </source>
</evidence>
<dbReference type="EMBL" id="JACIGY010000003">
    <property type="protein sequence ID" value="MBB4412243.1"/>
    <property type="molecule type" value="Genomic_DNA"/>
</dbReference>
<reference evidence="5 6" key="1">
    <citation type="submission" date="2020-08" db="EMBL/GenBank/DDBJ databases">
        <title>Genomic Encyclopedia of Type Strains, Phase IV (KMG-V): Genome sequencing to study the core and pangenomes of soil and plant-associated prokaryotes.</title>
        <authorList>
            <person name="Whitman W."/>
        </authorList>
    </citation>
    <scope>NUCLEOTIDE SEQUENCE [LARGE SCALE GENOMIC DNA]</scope>
    <source>
        <strain evidence="3 6">SEMIA 444</strain>
        <strain evidence="2 5">SEMIA 448</strain>
        <strain evidence="4 7">SEMIA 452</strain>
    </source>
</reference>
<dbReference type="Proteomes" id="UP000520770">
    <property type="component" value="Unassembled WGS sequence"/>
</dbReference>
<sequence length="357" mass="37933">MNGVDEKAGAPHLVFAIPGDIETRSGGYSYDRRMIAELRKLGWQVDHMRLPDGFPAPGRDELETAARHFAGLAKNSLVLVDGLAFGTMPDIARREAERLKLVALVHHPLAMETGLLQQRAEELRQSEADALAHVRGVVVTSPETARILACNFGVRQGSICIAIPGTAPSEQAHGSIDGAPPMILSIGSLTPRKDHQTLVAALAKLQDRSWQCRIVGSDRMDLQSAAALRRQIAELGLNDRIVVTGALDDVDAEYAGADIFALASHYEGFGMVFAEAMARGLPIVGCRGGAVPDLVPGDAGILLEPGDINGFAEALATMLDAPQKRQTYAAAALATGLRLPDWPASAKVLSDFLEGIG</sequence>
<evidence type="ECO:0000313" key="3">
    <source>
        <dbReference type="EMBL" id="MBB4412243.1"/>
    </source>
</evidence>
<evidence type="ECO:0000313" key="5">
    <source>
        <dbReference type="Proteomes" id="UP000520770"/>
    </source>
</evidence>
<accession>A0A7W6XBT4</accession>
<dbReference type="InterPro" id="IPR001296">
    <property type="entry name" value="Glyco_trans_1"/>
</dbReference>
<name>A0A7W6XBT4_9HYPH</name>
<proteinExistence type="predicted"/>
<dbReference type="Proteomes" id="UP000524535">
    <property type="component" value="Unassembled WGS sequence"/>
</dbReference>
<feature type="domain" description="Glycosyl transferase family 1" evidence="1">
    <location>
        <begin position="175"/>
        <end position="332"/>
    </location>
</feature>
<dbReference type="Proteomes" id="UP000576087">
    <property type="component" value="Unassembled WGS sequence"/>
</dbReference>
<dbReference type="EMBL" id="JACIGW010000003">
    <property type="protein sequence ID" value="MBB4349535.1"/>
    <property type="molecule type" value="Genomic_DNA"/>
</dbReference>
<dbReference type="AlphaFoldDB" id="A0A7W6XBT4"/>
<comment type="caution">
    <text evidence="3">The sequence shown here is derived from an EMBL/GenBank/DDBJ whole genome shotgun (WGS) entry which is preliminary data.</text>
</comment>
<protein>
    <submittedName>
        <fullName evidence="3">Glycosyltransferase involved in cell wall biosynthesis</fullName>
    </submittedName>
</protein>
<evidence type="ECO:0000313" key="2">
    <source>
        <dbReference type="EMBL" id="MBB4349535.1"/>
    </source>
</evidence>
<dbReference type="GO" id="GO:0016740">
    <property type="term" value="F:transferase activity"/>
    <property type="evidence" value="ECO:0007669"/>
    <property type="project" value="UniProtKB-KW"/>
</dbReference>
<dbReference type="SUPFAM" id="SSF53756">
    <property type="entry name" value="UDP-Glycosyltransferase/glycogen phosphorylase"/>
    <property type="match status" value="1"/>
</dbReference>
<dbReference type="CDD" id="cd03801">
    <property type="entry name" value="GT4_PimA-like"/>
    <property type="match status" value="1"/>
</dbReference>
<evidence type="ECO:0000313" key="4">
    <source>
        <dbReference type="EMBL" id="MBB4446874.1"/>
    </source>
</evidence>
<dbReference type="Gene3D" id="3.40.50.2000">
    <property type="entry name" value="Glycogen Phosphorylase B"/>
    <property type="match status" value="2"/>
</dbReference>
<dbReference type="Pfam" id="PF00534">
    <property type="entry name" value="Glycos_transf_1"/>
    <property type="match status" value="1"/>
</dbReference>
<dbReference type="EMBL" id="JACIHM010000003">
    <property type="protein sequence ID" value="MBB4446874.1"/>
    <property type="molecule type" value="Genomic_DNA"/>
</dbReference>